<keyword evidence="1" id="KW-1133">Transmembrane helix</keyword>
<feature type="transmembrane region" description="Helical" evidence="1">
    <location>
        <begin position="30"/>
        <end position="48"/>
    </location>
</feature>
<keyword evidence="1" id="KW-0812">Transmembrane</keyword>
<gene>
    <name evidence="2" type="ORF">J3Q64DRAFT_1760914</name>
</gene>
<dbReference type="EMBL" id="JBCLYO010000021">
    <property type="protein sequence ID" value="KAL0079701.1"/>
    <property type="molecule type" value="Genomic_DNA"/>
</dbReference>
<organism evidence="2 3">
    <name type="scientific">Phycomyces blakesleeanus</name>
    <dbReference type="NCBI Taxonomy" id="4837"/>
    <lineage>
        <taxon>Eukaryota</taxon>
        <taxon>Fungi</taxon>
        <taxon>Fungi incertae sedis</taxon>
        <taxon>Mucoromycota</taxon>
        <taxon>Mucoromycotina</taxon>
        <taxon>Mucoromycetes</taxon>
        <taxon>Mucorales</taxon>
        <taxon>Phycomycetaceae</taxon>
        <taxon>Phycomyces</taxon>
    </lineage>
</organism>
<feature type="non-terminal residue" evidence="2">
    <location>
        <position position="73"/>
    </location>
</feature>
<evidence type="ECO:0000256" key="1">
    <source>
        <dbReference type="SAM" id="Phobius"/>
    </source>
</evidence>
<keyword evidence="1" id="KW-0472">Membrane</keyword>
<reference evidence="2 3" key="1">
    <citation type="submission" date="2024-04" db="EMBL/GenBank/DDBJ databases">
        <title>Symmetric and asymmetric DNA N6-adenine methylation regulates different biological responses in Mucorales.</title>
        <authorList>
            <consortium name="Lawrence Berkeley National Laboratory"/>
            <person name="Lax C."/>
            <person name="Mondo S.J."/>
            <person name="Osorio-Concepcion M."/>
            <person name="Muszewska A."/>
            <person name="Corrochano-Luque M."/>
            <person name="Gutierrez G."/>
            <person name="Riley R."/>
            <person name="Lipzen A."/>
            <person name="Guo J."/>
            <person name="Hundley H."/>
            <person name="Amirebrahimi M."/>
            <person name="Ng V."/>
            <person name="Lorenzo-Gutierrez D."/>
            <person name="Binder U."/>
            <person name="Yang J."/>
            <person name="Song Y."/>
            <person name="Canovas D."/>
            <person name="Navarro E."/>
            <person name="Freitag M."/>
            <person name="Gabaldon T."/>
            <person name="Grigoriev I.V."/>
            <person name="Corrochano L.M."/>
            <person name="Nicolas F.E."/>
            <person name="Garre V."/>
        </authorList>
    </citation>
    <scope>NUCLEOTIDE SEQUENCE [LARGE SCALE GENOMIC DNA]</scope>
    <source>
        <strain evidence="2 3">L51</strain>
    </source>
</reference>
<protein>
    <submittedName>
        <fullName evidence="2">Uncharacterized protein</fullName>
    </submittedName>
</protein>
<evidence type="ECO:0000313" key="2">
    <source>
        <dbReference type="EMBL" id="KAL0079701.1"/>
    </source>
</evidence>
<comment type="caution">
    <text evidence="2">The sequence shown here is derived from an EMBL/GenBank/DDBJ whole genome shotgun (WGS) entry which is preliminary data.</text>
</comment>
<accession>A0ABR3AQ89</accession>
<name>A0ABR3AQ89_PHYBL</name>
<dbReference type="Proteomes" id="UP001448207">
    <property type="component" value="Unassembled WGS sequence"/>
</dbReference>
<keyword evidence="3" id="KW-1185">Reference proteome</keyword>
<evidence type="ECO:0000313" key="3">
    <source>
        <dbReference type="Proteomes" id="UP001448207"/>
    </source>
</evidence>
<proteinExistence type="predicted"/>
<sequence length="73" mass="8835">MEEASFFALFFIFVFYTRYSSFDYDWTFSSNLFIPTSSTILTTFFFPYNRTTHSLTHSLIYTYIHTKKKHSKN</sequence>